<keyword evidence="9 12" id="KW-0496">Mitochondrion</keyword>
<keyword evidence="8" id="KW-1133">Transmembrane helix</keyword>
<keyword evidence="16" id="KW-1185">Reference proteome</keyword>
<gene>
    <name evidence="15" type="ORF">NMOB1V02_LOCUS2961</name>
</gene>
<dbReference type="NCBIfam" id="TIGR02227">
    <property type="entry name" value="sigpep_I_bact"/>
    <property type="match status" value="1"/>
</dbReference>
<evidence type="ECO:0000256" key="5">
    <source>
        <dbReference type="ARBA" id="ARBA00022692"/>
    </source>
</evidence>
<dbReference type="EMBL" id="OA882402">
    <property type="protein sequence ID" value="CAD7275161.1"/>
    <property type="molecule type" value="Genomic_DNA"/>
</dbReference>
<dbReference type="GO" id="GO:0006627">
    <property type="term" value="P:protein processing involved in protein targeting to mitochondrion"/>
    <property type="evidence" value="ECO:0007669"/>
    <property type="project" value="InterPro"/>
</dbReference>
<dbReference type="OrthoDB" id="9996127at2759"/>
<keyword evidence="10" id="KW-0472">Membrane</keyword>
<evidence type="ECO:0000256" key="1">
    <source>
        <dbReference type="ARBA" id="ARBA00004434"/>
    </source>
</evidence>
<comment type="similarity">
    <text evidence="2">Belongs to the peptidase S26 family. IMP2 subfamily.</text>
</comment>
<evidence type="ECO:0000313" key="16">
    <source>
        <dbReference type="Proteomes" id="UP000678499"/>
    </source>
</evidence>
<keyword evidence="4 12" id="KW-0645">Protease</keyword>
<dbReference type="EC" id="3.4.21.-" evidence="12"/>
<evidence type="ECO:0000256" key="3">
    <source>
        <dbReference type="ARBA" id="ARBA00011805"/>
    </source>
</evidence>
<evidence type="ECO:0000256" key="8">
    <source>
        <dbReference type="ARBA" id="ARBA00022989"/>
    </source>
</evidence>
<dbReference type="AlphaFoldDB" id="A0A7R9BH12"/>
<dbReference type="InterPro" id="IPR000223">
    <property type="entry name" value="Pept_S26A_signal_pept_1"/>
</dbReference>
<evidence type="ECO:0000313" key="15">
    <source>
        <dbReference type="EMBL" id="CAD7275161.1"/>
    </source>
</evidence>
<dbReference type="InterPro" id="IPR019533">
    <property type="entry name" value="Peptidase_S26"/>
</dbReference>
<dbReference type="Gene3D" id="2.10.109.10">
    <property type="entry name" value="Umud Fragment, subunit A"/>
    <property type="match status" value="1"/>
</dbReference>
<comment type="subunit">
    <text evidence="3">Heterodimer of 2 subunits, IMMPL1 and IMMPL2.</text>
</comment>
<dbReference type="CDD" id="cd06530">
    <property type="entry name" value="S26_SPase_I"/>
    <property type="match status" value="1"/>
</dbReference>
<dbReference type="GO" id="GO:0004252">
    <property type="term" value="F:serine-type endopeptidase activity"/>
    <property type="evidence" value="ECO:0007669"/>
    <property type="project" value="InterPro"/>
</dbReference>
<evidence type="ECO:0000256" key="2">
    <source>
        <dbReference type="ARBA" id="ARBA00007066"/>
    </source>
</evidence>
<feature type="active site" evidence="11">
    <location>
        <position position="80"/>
    </location>
</feature>
<reference evidence="15" key="1">
    <citation type="submission" date="2020-11" db="EMBL/GenBank/DDBJ databases">
        <authorList>
            <person name="Tran Van P."/>
        </authorList>
    </citation>
    <scope>NUCLEOTIDE SEQUENCE</scope>
</reference>
<comment type="subcellular location">
    <subcellularLocation>
        <location evidence="1">Mitochondrion inner membrane</location>
        <topology evidence="1">Single-pass membrane protein</topology>
    </subcellularLocation>
</comment>
<evidence type="ECO:0000256" key="4">
    <source>
        <dbReference type="ARBA" id="ARBA00022670"/>
    </source>
</evidence>
<keyword evidence="6 12" id="KW-0999">Mitochondrion inner membrane</keyword>
<evidence type="ECO:0000256" key="11">
    <source>
        <dbReference type="PIRSR" id="PIRSR600223-1"/>
    </source>
</evidence>
<evidence type="ECO:0000256" key="6">
    <source>
        <dbReference type="ARBA" id="ARBA00022792"/>
    </source>
</evidence>
<keyword evidence="7 12" id="KW-0378">Hydrolase</keyword>
<dbReference type="GO" id="GO:0006465">
    <property type="term" value="P:signal peptide processing"/>
    <property type="evidence" value="ECO:0007669"/>
    <property type="project" value="InterPro"/>
</dbReference>
<accession>A0A7R9BH12</accession>
<dbReference type="PRINTS" id="PR00727">
    <property type="entry name" value="LEADERPTASE"/>
</dbReference>
<feature type="domain" description="Peptidase S26" evidence="14">
    <location>
        <begin position="3"/>
        <end position="93"/>
    </location>
</feature>
<dbReference type="PANTHER" id="PTHR46041:SF2">
    <property type="entry name" value="MITOCHONDRIAL INNER MEMBRANE PROTEASE SUBUNIT 2"/>
    <property type="match status" value="1"/>
</dbReference>
<evidence type="ECO:0000256" key="10">
    <source>
        <dbReference type="ARBA" id="ARBA00023136"/>
    </source>
</evidence>
<keyword evidence="13" id="KW-0732">Signal</keyword>
<feature type="signal peptide" evidence="13">
    <location>
        <begin position="1"/>
        <end position="18"/>
    </location>
</feature>
<organism evidence="15">
    <name type="scientific">Notodromas monacha</name>
    <dbReference type="NCBI Taxonomy" id="399045"/>
    <lineage>
        <taxon>Eukaryota</taxon>
        <taxon>Metazoa</taxon>
        <taxon>Ecdysozoa</taxon>
        <taxon>Arthropoda</taxon>
        <taxon>Crustacea</taxon>
        <taxon>Oligostraca</taxon>
        <taxon>Ostracoda</taxon>
        <taxon>Podocopa</taxon>
        <taxon>Podocopida</taxon>
        <taxon>Cypridocopina</taxon>
        <taxon>Cypridoidea</taxon>
        <taxon>Cyprididae</taxon>
        <taxon>Notodromas</taxon>
    </lineage>
</organism>
<dbReference type="EMBL" id="CAJPEX010000365">
    <property type="protein sequence ID" value="CAG0915313.1"/>
    <property type="molecule type" value="Genomic_DNA"/>
</dbReference>
<proteinExistence type="inferred from homology"/>
<dbReference type="InterPro" id="IPR036286">
    <property type="entry name" value="LexA/Signal_pep-like_sf"/>
</dbReference>
<feature type="active site" evidence="11">
    <location>
        <position position="33"/>
    </location>
</feature>
<feature type="chain" id="PRO_5036210022" description="Mitochondrial inner membrane protease subunit" evidence="13">
    <location>
        <begin position="19"/>
        <end position="171"/>
    </location>
</feature>
<keyword evidence="5" id="KW-0812">Transmembrane</keyword>
<evidence type="ECO:0000256" key="13">
    <source>
        <dbReference type="SAM" id="SignalP"/>
    </source>
</evidence>
<dbReference type="SUPFAM" id="SSF51306">
    <property type="entry name" value="LexA/Signal peptidase"/>
    <property type="match status" value="1"/>
</dbReference>
<dbReference type="Proteomes" id="UP000678499">
    <property type="component" value="Unassembled WGS sequence"/>
</dbReference>
<evidence type="ECO:0000259" key="14">
    <source>
        <dbReference type="Pfam" id="PF10502"/>
    </source>
</evidence>
<dbReference type="Pfam" id="PF10502">
    <property type="entry name" value="Peptidase_S26"/>
    <property type="match status" value="1"/>
</dbReference>
<sequence>MILQFLKALCVSVPVGLTFVDTVGSIAKVDGTSMQPVLNPKPGCSDYVFLNKWAVRNFELHRGDVVSLRSPREPNVHLIKRVIGLEGDVVTTNGYRRSLVDIPPGHCWLEGDHTGHSVDSNSFGPVSTQFVVLFGKWLPHSFFTLILRVCKTVFILRRLEINRMTDDRQSS</sequence>
<protein>
    <recommendedName>
        <fullName evidence="12">Mitochondrial inner membrane protease subunit</fullName>
        <ecNumber evidence="12">3.4.21.-</ecNumber>
    </recommendedName>
</protein>
<dbReference type="GO" id="GO:0042720">
    <property type="term" value="C:mitochondrial inner membrane peptidase complex"/>
    <property type="evidence" value="ECO:0007669"/>
    <property type="project" value="InterPro"/>
</dbReference>
<dbReference type="InterPro" id="IPR037730">
    <property type="entry name" value="IMP2"/>
</dbReference>
<name>A0A7R9BH12_9CRUS</name>
<evidence type="ECO:0000256" key="12">
    <source>
        <dbReference type="RuleBase" id="RU362041"/>
    </source>
</evidence>
<evidence type="ECO:0000256" key="9">
    <source>
        <dbReference type="ARBA" id="ARBA00023128"/>
    </source>
</evidence>
<evidence type="ECO:0000256" key="7">
    <source>
        <dbReference type="ARBA" id="ARBA00022801"/>
    </source>
</evidence>
<dbReference type="PANTHER" id="PTHR46041">
    <property type="entry name" value="MITOCHONDRIAL INNER MEMBRANE PROTEASE SUBUNIT 2"/>
    <property type="match status" value="1"/>
</dbReference>